<accession>A0ACC7S8E7</accession>
<gene>
    <name evidence="1" type="ORF">FJR39_16815</name>
</gene>
<keyword evidence="2" id="KW-1185">Reference proteome</keyword>
<evidence type="ECO:0000313" key="1">
    <source>
        <dbReference type="EMBL" id="MTJ44740.1"/>
    </source>
</evidence>
<sequence length="322" mass="38738">MNYYVTLFDSNYLTRGLVMYRSLVRHAKEFHLWIICFDDLAYQLLQQLNLDQVTLVSLSKFEDSELLQIKPQRTRQEYCWTCTPSTLLYVLNTESHVDTITYLDADLMFFSSPEPIFTEAENASILLTEHRYLPEYDESTIYGIHNVQFMMFRRNFEGLNALKWWRDRCIEWCYARFENGKFGDQKYLDDWKERFTGVHVVQHLGAGLAPWNAAQYHLTKNIEDICVEKYPLIFYHFHGLKIYPFKIGYLSSYPLTPKLCEWIYSPYYQELNQSYREIQNLIPGFKLGIVNFPRPPKRPDNLYRFIRSIIKDIRQEKYYYYA</sequence>
<organism evidence="1 2">
    <name type="scientific">Dolichospermum flos-aquae UHCC 0037</name>
    <dbReference type="NCBI Taxonomy" id="2590026"/>
    <lineage>
        <taxon>Bacteria</taxon>
        <taxon>Bacillati</taxon>
        <taxon>Cyanobacteriota</taxon>
        <taxon>Cyanophyceae</taxon>
        <taxon>Nostocales</taxon>
        <taxon>Aphanizomenonaceae</taxon>
        <taxon>Dolichospermum</taxon>
    </lineage>
</organism>
<dbReference type="Proteomes" id="UP001517388">
    <property type="component" value="Unassembled WGS sequence"/>
</dbReference>
<keyword evidence="1" id="KW-0808">Transferase</keyword>
<proteinExistence type="predicted"/>
<protein>
    <submittedName>
        <fullName evidence="1">Glycosyl transferase</fullName>
    </submittedName>
</protein>
<dbReference type="EMBL" id="VILF01000004">
    <property type="protein sequence ID" value="MTJ44740.1"/>
    <property type="molecule type" value="Genomic_DNA"/>
</dbReference>
<name>A0ACC7S8E7_DOLFA</name>
<reference evidence="2" key="1">
    <citation type="journal article" date="2020" name="Toxins">
        <title>Phylogenomic Analysis of Secondary Metabolism in the Toxic Cyanobacterial Genera Anabaena, Dolichospermum and Aphanizomenon.</title>
        <authorList>
            <person name="Oesterholm J."/>
            <person name="Popin R.V."/>
            <person name="Fewer D.P."/>
            <person name="Sivonen K."/>
        </authorList>
    </citation>
    <scope>NUCLEOTIDE SEQUENCE [LARGE SCALE GENOMIC DNA]</scope>
    <source>
        <strain evidence="2">UHCC 0037</strain>
    </source>
</reference>
<evidence type="ECO:0000313" key="2">
    <source>
        <dbReference type="Proteomes" id="UP001517388"/>
    </source>
</evidence>
<comment type="caution">
    <text evidence="1">The sequence shown here is derived from an EMBL/GenBank/DDBJ whole genome shotgun (WGS) entry which is preliminary data.</text>
</comment>